<dbReference type="Gene3D" id="3.40.225.10">
    <property type="entry name" value="Class II aldolase/adducin N-terminal domain"/>
    <property type="match status" value="1"/>
</dbReference>
<dbReference type="InterPro" id="IPR004399">
    <property type="entry name" value="HMP/HMP-P_kinase_dom"/>
</dbReference>
<evidence type="ECO:0000313" key="2">
    <source>
        <dbReference type="EMBL" id="WEU40497.1"/>
    </source>
</evidence>
<organism evidence="2 3">
    <name type="scientific">Odinarchaeota yellowstonii (strain LCB_4)</name>
    <dbReference type="NCBI Taxonomy" id="1841599"/>
    <lineage>
        <taxon>Archaea</taxon>
        <taxon>Promethearchaeati</taxon>
        <taxon>Candidatus Odinarchaeota</taxon>
        <taxon>Candidatus Odinarchaeia</taxon>
        <taxon>Candidatus Odinarchaeales</taxon>
        <taxon>Candidatus Odinarchaeaceae</taxon>
        <taxon>Candidatus Odinarchaeum</taxon>
    </lineage>
</organism>
<dbReference type="Gene3D" id="3.40.1190.20">
    <property type="match status" value="1"/>
</dbReference>
<dbReference type="CDD" id="cd01169">
    <property type="entry name" value="HMPP_kinase"/>
    <property type="match status" value="1"/>
</dbReference>
<feature type="domain" description="Pyridoxamine kinase/Phosphomethylpyrimidine kinase" evidence="1">
    <location>
        <begin position="11"/>
        <end position="252"/>
    </location>
</feature>
<dbReference type="AlphaFoldDB" id="A0AAF0ICD0"/>
<dbReference type="Pfam" id="PF08543">
    <property type="entry name" value="Phos_pyr_kin"/>
    <property type="match status" value="1"/>
</dbReference>
<dbReference type="Proteomes" id="UP000186851">
    <property type="component" value="Chromosome"/>
</dbReference>
<dbReference type="KEGG" id="oyw:OdinLCB4_000770"/>
<dbReference type="EC" id="2.7.1.49" evidence="2"/>
<dbReference type="PANTHER" id="PTHR20858:SF17">
    <property type="entry name" value="HYDROXYMETHYLPYRIMIDINE_PHOSPHOMETHYLPYRIMIDINE KINASE THI20-RELATED"/>
    <property type="match status" value="1"/>
</dbReference>
<dbReference type="InterPro" id="IPR036409">
    <property type="entry name" value="Aldolase_II/adducin_N_sf"/>
</dbReference>
<dbReference type="GO" id="GO:0009228">
    <property type="term" value="P:thiamine biosynthetic process"/>
    <property type="evidence" value="ECO:0007669"/>
    <property type="project" value="InterPro"/>
</dbReference>
<dbReference type="GO" id="GO:0008902">
    <property type="term" value="F:hydroxymethylpyrimidine kinase activity"/>
    <property type="evidence" value="ECO:0007669"/>
    <property type="project" value="UniProtKB-EC"/>
</dbReference>
<dbReference type="SUPFAM" id="SSF53613">
    <property type="entry name" value="Ribokinase-like"/>
    <property type="match status" value="1"/>
</dbReference>
<dbReference type="NCBIfam" id="TIGR00097">
    <property type="entry name" value="HMP-P_kinase"/>
    <property type="match status" value="1"/>
</dbReference>
<sequence>MKTALTIAGSDPTSGAGVAADLLTFNSLGVYGFFIITALTSQTLSKVLRVQIVDGEDFSIQMKTVFENFRLNAVKTGVISTPYQAKLIKDYVEKYNLPVIADPVVKASDGTVFSDEETVKELSAGLYCKAALLTPNIIEAERLSDHQIRKLDDIIEASYILLKKGLKAVLIKGGHLNSSKEVFDVLNTGEEIKIFKKPRREWLKIHGTGCVLSAAIAAYTAQGYSITEAVMRGEEYFSKLAAYPLNLNNSVGVLQPSKILNDCVEKIEGIRELNQAAYFLDKVLEAGRLDALGEFALLYSINKPVDVGDVVFLKLFKESEGETLKLSYPTIGSDDFTSRIMLTVKKWLPSIRACLCLPYSEKLTRNLEESSEFNHIKIFFKNLTFNQLNLLEETLRKILCTETKCTVDFIILFIDKNPVKIMVLGESSFDSIYKLAKVLKKEVKKL</sequence>
<proteinExistence type="predicted"/>
<dbReference type="GO" id="GO:0005829">
    <property type="term" value="C:cytosol"/>
    <property type="evidence" value="ECO:0007669"/>
    <property type="project" value="TreeGrafter"/>
</dbReference>
<dbReference type="EMBL" id="CP091871">
    <property type="protein sequence ID" value="WEU40497.1"/>
    <property type="molecule type" value="Genomic_DNA"/>
</dbReference>
<reference evidence="2" key="1">
    <citation type="journal article" date="2017" name="Nature">
        <title>Asgard archaea illuminate the origin of eukaryotic cellular complexity.</title>
        <authorList>
            <person name="Zaremba-Niedzwiedzka K."/>
            <person name="Caceres E.F."/>
            <person name="Saw J.H."/>
            <person name="Backstrom D."/>
            <person name="Juzokaite L."/>
            <person name="Vancaester E."/>
            <person name="Seitz K.W."/>
            <person name="Anantharaman K."/>
            <person name="Starnawski P."/>
            <person name="Kjeldsen K.U."/>
            <person name="Scott M.B."/>
            <person name="Nunoura T."/>
            <person name="Banfield J.F."/>
            <person name="Schramm A."/>
            <person name="Baker B.J."/>
            <person name="Spang A."/>
            <person name="Ettema T.J.G."/>
        </authorList>
    </citation>
    <scope>NUCLEOTIDE SEQUENCE</scope>
    <source>
        <strain evidence="2">LCB_4</strain>
    </source>
</reference>
<dbReference type="SUPFAM" id="SSF53639">
    <property type="entry name" value="AraD/HMP-PK domain-like"/>
    <property type="match status" value="1"/>
</dbReference>
<dbReference type="InterPro" id="IPR013749">
    <property type="entry name" value="PM/HMP-P_kinase-1"/>
</dbReference>
<dbReference type="GO" id="GO:0008972">
    <property type="term" value="F:phosphomethylpyrimidine kinase activity"/>
    <property type="evidence" value="ECO:0007669"/>
    <property type="project" value="UniProtKB-EC"/>
</dbReference>
<dbReference type="EC" id="2.7.4.7" evidence="2"/>
<accession>A0AAF0ICD0</accession>
<dbReference type="PANTHER" id="PTHR20858">
    <property type="entry name" value="PHOSPHOMETHYLPYRIMIDINE KINASE"/>
    <property type="match status" value="1"/>
</dbReference>
<name>A0AAF0ICD0_ODILC</name>
<dbReference type="InterPro" id="IPR029056">
    <property type="entry name" value="Ribokinase-like"/>
</dbReference>
<reference evidence="2" key="2">
    <citation type="journal article" date="2022" name="Nat. Microbiol.">
        <title>A closed Candidatus Odinarchaeum chromosome exposes Asgard archaeal viruses.</title>
        <authorList>
            <person name="Tamarit D."/>
            <person name="Caceres E.F."/>
            <person name="Krupovic M."/>
            <person name="Nijland R."/>
            <person name="Eme L."/>
            <person name="Robinson N.P."/>
            <person name="Ettema T.J.G."/>
        </authorList>
    </citation>
    <scope>NUCLEOTIDE SEQUENCE</scope>
    <source>
        <strain evidence="2">LCB_4</strain>
    </source>
</reference>
<protein>
    <submittedName>
        <fullName evidence="2">Bifunctional hydroxymethylpyrimidine kinase/phosphomethylpyrimidine kinase</fullName>
        <ecNumber evidence="2">2.7.1.49</ecNumber>
        <ecNumber evidence="2">2.7.4.7</ecNumber>
    </submittedName>
</protein>
<keyword evidence="2" id="KW-0808">Transferase</keyword>
<keyword evidence="2" id="KW-0418">Kinase</keyword>
<evidence type="ECO:0000313" key="3">
    <source>
        <dbReference type="Proteomes" id="UP000186851"/>
    </source>
</evidence>
<evidence type="ECO:0000259" key="1">
    <source>
        <dbReference type="Pfam" id="PF08543"/>
    </source>
</evidence>
<gene>
    <name evidence="2" type="primary">thiD</name>
    <name evidence="2" type="ORF">OdinLCB4_000770</name>
</gene>